<gene>
    <name evidence="1" type="ORF">PM738_19780</name>
</gene>
<dbReference type="Proteomes" id="UP001211987">
    <property type="component" value="Unassembled WGS sequence"/>
</dbReference>
<evidence type="ECO:0000313" key="1">
    <source>
        <dbReference type="EMBL" id="MDB7086019.1"/>
    </source>
</evidence>
<sequence>MDNWTSILESNPNANGTYYVYVMNCMDNSSDILKLRFENGEWQEFGDEYDRLIAWKNLSKKNIKW</sequence>
<dbReference type="EMBL" id="JAQLKE010000077">
    <property type="protein sequence ID" value="MDB7086019.1"/>
    <property type="molecule type" value="Genomic_DNA"/>
</dbReference>
<evidence type="ECO:0000313" key="2">
    <source>
        <dbReference type="Proteomes" id="UP001211987"/>
    </source>
</evidence>
<proteinExistence type="predicted"/>
<reference evidence="1" key="1">
    <citation type="submission" date="2023-01" db="EMBL/GenBank/DDBJ databases">
        <title>Human gut microbiome strain richness.</title>
        <authorList>
            <person name="Chen-Liaw A."/>
        </authorList>
    </citation>
    <scope>NUCLEOTIDE SEQUENCE</scope>
    <source>
        <strain evidence="1">1001217st2_G6_1001217B_191108</strain>
    </source>
</reference>
<accession>A0AB35IRJ6</accession>
<name>A0AB35IRJ6_9FIRM</name>
<dbReference type="RefSeq" id="WP_008791066.1">
    <property type="nucleotide sequence ID" value="NZ_CP083622.1"/>
</dbReference>
<protein>
    <submittedName>
        <fullName evidence="1">Uncharacterized protein</fullName>
    </submittedName>
</protein>
<comment type="caution">
    <text evidence="1">The sequence shown here is derived from an EMBL/GenBank/DDBJ whole genome shotgun (WGS) entry which is preliminary data.</text>
</comment>
<dbReference type="AlphaFoldDB" id="A0AB35IRJ6"/>
<organism evidence="1 2">
    <name type="scientific">Thomasclavelia ramosa</name>
    <dbReference type="NCBI Taxonomy" id="1547"/>
    <lineage>
        <taxon>Bacteria</taxon>
        <taxon>Bacillati</taxon>
        <taxon>Bacillota</taxon>
        <taxon>Erysipelotrichia</taxon>
        <taxon>Erysipelotrichales</taxon>
        <taxon>Coprobacillaceae</taxon>
        <taxon>Thomasclavelia</taxon>
    </lineage>
</organism>